<proteinExistence type="inferred from homology"/>
<evidence type="ECO:0000256" key="2">
    <source>
        <dbReference type="ARBA" id="ARBA00022801"/>
    </source>
</evidence>
<dbReference type="EMBL" id="JAAMOW010000006">
    <property type="protein sequence ID" value="NGY05647.1"/>
    <property type="molecule type" value="Genomic_DNA"/>
</dbReference>
<dbReference type="Gene3D" id="3.20.20.80">
    <property type="entry name" value="Glycosidases"/>
    <property type="match status" value="1"/>
</dbReference>
<dbReference type="PANTHER" id="PTHR31308">
    <property type="match status" value="1"/>
</dbReference>
<dbReference type="PANTHER" id="PTHR31308:SF3">
    <property type="entry name" value="ENDOGLYCOCERAMIDASE"/>
    <property type="match status" value="1"/>
</dbReference>
<gene>
    <name evidence="7" type="ORF">G7Y85_12810</name>
</gene>
<dbReference type="GO" id="GO:0000272">
    <property type="term" value="P:polysaccharide catabolic process"/>
    <property type="evidence" value="ECO:0007669"/>
    <property type="project" value="InterPro"/>
</dbReference>
<dbReference type="Pfam" id="PF00150">
    <property type="entry name" value="Cellulase"/>
    <property type="match status" value="1"/>
</dbReference>
<dbReference type="InterPro" id="IPR001547">
    <property type="entry name" value="Glyco_hydro_5"/>
</dbReference>
<name>A0A6M2BUP4_9GAMM</name>
<sequence>MSSGEWSSDRAIGALRRLRLVAMLGAGLLAACGSGNGGKDTGSGDAAASPATTLSFLHVGAAGGPANLPQIVDARGRSVLLRGINVVGIRDDYVDSDTPLVPQYPVDPAAYADGKCPQPGPGFTQLAICEPDAAQLRSYGYNVVRLPVSWSLLEPQPGSIDPTYIERIAQVVAWFKRAGIYTVIDLHQDAWSKFVFTAPGAFCPPPLGAVTGAHEADGAPQWASHYLTPACTIADTRELDLAVEEDFTRFWLNLPGPDGVGLQDHFAAVVLALAQRFHDEPAVAGYELFNEPLPGLEVVPELVDLTSSFPFYAKVIDNVTTQISGFSQLFFIEPDALRNVTDQRSAFTPWSLYSRYPNVVYAPHVYTNVFTLNAILGSTLPGLGTVLNPLFTIPASYANAVGDARALGLPLWVGEFGNNVADDDSLLRDHYTQNDQYAIGSALWNWKVLQARDSTFCYCDLQGPAPDDLVPFASRRKFSSRVYPLYTAGTLQSLQYDPDNASFELQATTPTAVSVGDRDHATVLYVPAAVAGPIGAEGAQLQTIQRDDGAREVYVYPVGGDYRVHG</sequence>
<evidence type="ECO:0000313" key="8">
    <source>
        <dbReference type="Proteomes" id="UP000472676"/>
    </source>
</evidence>
<dbReference type="AlphaFoldDB" id="A0A6M2BUP4"/>
<dbReference type="Proteomes" id="UP000472676">
    <property type="component" value="Unassembled WGS sequence"/>
</dbReference>
<accession>A0A6M2BUP4</accession>
<evidence type="ECO:0000256" key="3">
    <source>
        <dbReference type="ARBA" id="ARBA00023295"/>
    </source>
</evidence>
<dbReference type="GO" id="GO:0004553">
    <property type="term" value="F:hydrolase activity, hydrolyzing O-glycosyl compounds"/>
    <property type="evidence" value="ECO:0007669"/>
    <property type="project" value="InterPro"/>
</dbReference>
<evidence type="ECO:0000313" key="7">
    <source>
        <dbReference type="EMBL" id="NGY05647.1"/>
    </source>
</evidence>
<keyword evidence="8" id="KW-1185">Reference proteome</keyword>
<dbReference type="InterPro" id="IPR052066">
    <property type="entry name" value="Glycosphingolipid_Hydrolases"/>
</dbReference>
<evidence type="ECO:0000259" key="6">
    <source>
        <dbReference type="Pfam" id="PF18564"/>
    </source>
</evidence>
<dbReference type="GO" id="GO:0016042">
    <property type="term" value="P:lipid catabolic process"/>
    <property type="evidence" value="ECO:0007669"/>
    <property type="project" value="UniProtKB-ARBA"/>
</dbReference>
<evidence type="ECO:0000256" key="1">
    <source>
        <dbReference type="ARBA" id="ARBA00005641"/>
    </source>
</evidence>
<dbReference type="GO" id="GO:1901136">
    <property type="term" value="P:carbohydrate derivative catabolic process"/>
    <property type="evidence" value="ECO:0007669"/>
    <property type="project" value="UniProtKB-ARBA"/>
</dbReference>
<organism evidence="7 8">
    <name type="scientific">Solimonas terrae</name>
    <dbReference type="NCBI Taxonomy" id="1396819"/>
    <lineage>
        <taxon>Bacteria</taxon>
        <taxon>Pseudomonadati</taxon>
        <taxon>Pseudomonadota</taxon>
        <taxon>Gammaproteobacteria</taxon>
        <taxon>Nevskiales</taxon>
        <taxon>Nevskiaceae</taxon>
        <taxon>Solimonas</taxon>
    </lineage>
</organism>
<dbReference type="InterPro" id="IPR013780">
    <property type="entry name" value="Glyco_hydro_b"/>
</dbReference>
<comment type="similarity">
    <text evidence="1 4">Belongs to the glycosyl hydrolase 5 (cellulase A) family.</text>
</comment>
<dbReference type="InterPro" id="IPR041036">
    <property type="entry name" value="GH5_C"/>
</dbReference>
<feature type="domain" description="Glycoside hydrolase family 5" evidence="5">
    <location>
        <begin position="134"/>
        <end position="447"/>
    </location>
</feature>
<dbReference type="Pfam" id="PF18564">
    <property type="entry name" value="Glyco_hydro_5_C"/>
    <property type="match status" value="1"/>
</dbReference>
<keyword evidence="2 4" id="KW-0378">Hydrolase</keyword>
<keyword evidence="3 4" id="KW-0326">Glycosidase</keyword>
<dbReference type="SUPFAM" id="SSF51445">
    <property type="entry name" value="(Trans)glycosidases"/>
    <property type="match status" value="1"/>
</dbReference>
<evidence type="ECO:0000256" key="4">
    <source>
        <dbReference type="RuleBase" id="RU361153"/>
    </source>
</evidence>
<protein>
    <submittedName>
        <fullName evidence="7">Glycoside hydrolase family 5 protein</fullName>
    </submittedName>
</protein>
<evidence type="ECO:0000259" key="5">
    <source>
        <dbReference type="Pfam" id="PF00150"/>
    </source>
</evidence>
<dbReference type="Gene3D" id="2.60.40.1180">
    <property type="entry name" value="Golgi alpha-mannosidase II"/>
    <property type="match status" value="1"/>
</dbReference>
<reference evidence="7 8" key="1">
    <citation type="journal article" date="2014" name="Int. J. Syst. Evol. Microbiol.">
        <title>Solimonas terrae sp. nov., isolated from soil.</title>
        <authorList>
            <person name="Kim S.J."/>
            <person name="Moon J.Y."/>
            <person name="Weon H.Y."/>
            <person name="Ahn J.H."/>
            <person name="Chen W.M."/>
            <person name="Kwon S.W."/>
        </authorList>
    </citation>
    <scope>NUCLEOTIDE SEQUENCE [LARGE SCALE GENOMIC DNA]</scope>
    <source>
        <strain evidence="7 8">KIS83-12</strain>
    </source>
</reference>
<dbReference type="RefSeq" id="WP_166257553.1">
    <property type="nucleotide sequence ID" value="NZ_JAAMOW010000006.1"/>
</dbReference>
<feature type="domain" description="Glycoside hydrolase family 5 C-terminal" evidence="6">
    <location>
        <begin position="481"/>
        <end position="531"/>
    </location>
</feature>
<comment type="caution">
    <text evidence="7">The sequence shown here is derived from an EMBL/GenBank/DDBJ whole genome shotgun (WGS) entry which is preliminary data.</text>
</comment>
<dbReference type="InterPro" id="IPR017853">
    <property type="entry name" value="GH"/>
</dbReference>